<dbReference type="RefSeq" id="WP_065035876.1">
    <property type="nucleotide sequence ID" value="NZ_LZLR01000113.1"/>
</dbReference>
<sequence length="132" mass="13560">MSSRHAGPWIAILIASLLLGIGAHCGLPQREPEANSVGHTAFAVAPLSQLVGAGDHIARPEASKLPCPTKLTAAVPPAPDIAAPAGVSIVAAIGALVWFTGFAVSGGRSPPRRPRLVIVGRDLLTRLCLARR</sequence>
<gene>
    <name evidence="2" type="ORF">A5635_01535</name>
</gene>
<dbReference type="Proteomes" id="UP000093819">
    <property type="component" value="Unassembled WGS sequence"/>
</dbReference>
<dbReference type="InterPro" id="IPR058714">
    <property type="entry name" value="LpqS"/>
</dbReference>
<evidence type="ECO:0008006" key="4">
    <source>
        <dbReference type="Google" id="ProtNLM"/>
    </source>
</evidence>
<dbReference type="Pfam" id="PF26327">
    <property type="entry name" value="LpqS"/>
    <property type="match status" value="1"/>
</dbReference>
<dbReference type="EMBL" id="LZLR01000113">
    <property type="protein sequence ID" value="OBK21323.1"/>
    <property type="molecule type" value="Genomic_DNA"/>
</dbReference>
<organism evidence="2 3">
    <name type="scientific">Mycobacterium asiaticum</name>
    <dbReference type="NCBI Taxonomy" id="1790"/>
    <lineage>
        <taxon>Bacteria</taxon>
        <taxon>Bacillati</taxon>
        <taxon>Actinomycetota</taxon>
        <taxon>Actinomycetes</taxon>
        <taxon>Mycobacteriales</taxon>
        <taxon>Mycobacteriaceae</taxon>
        <taxon>Mycobacterium</taxon>
    </lineage>
</organism>
<keyword evidence="1" id="KW-1133">Transmembrane helix</keyword>
<evidence type="ECO:0000256" key="1">
    <source>
        <dbReference type="SAM" id="Phobius"/>
    </source>
</evidence>
<proteinExistence type="predicted"/>
<evidence type="ECO:0000313" key="2">
    <source>
        <dbReference type="EMBL" id="OBK21323.1"/>
    </source>
</evidence>
<dbReference type="OrthoDB" id="9946792at2"/>
<dbReference type="AlphaFoldDB" id="A0A1A3NGR4"/>
<name>A0A1A3NGR4_MYCAS</name>
<reference evidence="2 3" key="1">
    <citation type="submission" date="2016-06" db="EMBL/GenBank/DDBJ databases">
        <authorList>
            <person name="Kjaerup R.B."/>
            <person name="Dalgaard T.S."/>
            <person name="Juul-Madsen H.R."/>
        </authorList>
    </citation>
    <scope>NUCLEOTIDE SEQUENCE [LARGE SCALE GENOMIC DNA]</scope>
    <source>
        <strain evidence="2 3">1245335.1</strain>
    </source>
</reference>
<protein>
    <recommendedName>
        <fullName evidence="4">Lipoprotein LpqS</fullName>
    </recommendedName>
</protein>
<keyword evidence="1" id="KW-0812">Transmembrane</keyword>
<accession>A0A1A3NGR4</accession>
<feature type="transmembrane region" description="Helical" evidence="1">
    <location>
        <begin position="81"/>
        <end position="105"/>
    </location>
</feature>
<keyword evidence="1" id="KW-0472">Membrane</keyword>
<comment type="caution">
    <text evidence="2">The sequence shown here is derived from an EMBL/GenBank/DDBJ whole genome shotgun (WGS) entry which is preliminary data.</text>
</comment>
<evidence type="ECO:0000313" key="3">
    <source>
        <dbReference type="Proteomes" id="UP000093819"/>
    </source>
</evidence>